<name>A0A9P9WSU3_9PEZI</name>
<comment type="similarity">
    <text evidence="1">Belongs to the short-chain dehydrogenases/reductases (SDR) family.</text>
</comment>
<evidence type="ECO:0000256" key="1">
    <source>
        <dbReference type="ARBA" id="ARBA00006484"/>
    </source>
</evidence>
<dbReference type="PANTHER" id="PTHR43669">
    <property type="entry name" value="5-KETO-D-GLUCONATE 5-REDUCTASE"/>
    <property type="match status" value="1"/>
</dbReference>
<dbReference type="PANTHER" id="PTHR43669:SF4">
    <property type="entry name" value="SHORT-CHAIN DEHYDROGENASE"/>
    <property type="match status" value="1"/>
</dbReference>
<comment type="caution">
    <text evidence="3">The sequence shown here is derived from an EMBL/GenBank/DDBJ whole genome shotgun (WGS) entry which is preliminary data.</text>
</comment>
<dbReference type="AlphaFoldDB" id="A0A9P9WSU3"/>
<dbReference type="GO" id="GO:0016491">
    <property type="term" value="F:oxidoreductase activity"/>
    <property type="evidence" value="ECO:0007669"/>
    <property type="project" value="UniProtKB-KW"/>
</dbReference>
<evidence type="ECO:0000313" key="3">
    <source>
        <dbReference type="EMBL" id="KAI1877723.1"/>
    </source>
</evidence>
<sequence>MVLASGPVVLIFGAGANIGQALIKRFAEAGYRVAAVSRSGAEPPAITDGILSIRADLQETSAPTRALGVVKDIYKATPKVFIYNAAHQTSAPDPNNVFSIGTQTLNNDLSIMVSAPWTVATAAFEAWSAEDKTDDEQRTFIYTGNCMPQTIIPIVHLATVGVGKSGAAYWVQLADALYGKKGFRFFFADERTAEGITIGPVPGAESHAQFYLTLAEGKSDIPSYATFVDGKYRKF</sequence>
<evidence type="ECO:0008006" key="5">
    <source>
        <dbReference type="Google" id="ProtNLM"/>
    </source>
</evidence>
<keyword evidence="4" id="KW-1185">Reference proteome</keyword>
<organism evidence="3 4">
    <name type="scientific">Neoarthrinium moseri</name>
    <dbReference type="NCBI Taxonomy" id="1658444"/>
    <lineage>
        <taxon>Eukaryota</taxon>
        <taxon>Fungi</taxon>
        <taxon>Dikarya</taxon>
        <taxon>Ascomycota</taxon>
        <taxon>Pezizomycotina</taxon>
        <taxon>Sordariomycetes</taxon>
        <taxon>Xylariomycetidae</taxon>
        <taxon>Amphisphaeriales</taxon>
        <taxon>Apiosporaceae</taxon>
        <taxon>Neoarthrinium</taxon>
    </lineage>
</organism>
<accession>A0A9P9WSU3</accession>
<evidence type="ECO:0000256" key="2">
    <source>
        <dbReference type="ARBA" id="ARBA00023002"/>
    </source>
</evidence>
<proteinExistence type="inferred from homology"/>
<dbReference type="InterPro" id="IPR036291">
    <property type="entry name" value="NAD(P)-bd_dom_sf"/>
</dbReference>
<protein>
    <recommendedName>
        <fullName evidence="5">NAD(P)-binding protein</fullName>
    </recommendedName>
</protein>
<reference evidence="3" key="1">
    <citation type="submission" date="2021-03" db="EMBL/GenBank/DDBJ databases">
        <title>Revisited historic fungal species revealed as producer of novel bioactive compounds through whole genome sequencing and comparative genomics.</title>
        <authorList>
            <person name="Vignolle G.A."/>
            <person name="Hochenegger N."/>
            <person name="Mach R.L."/>
            <person name="Mach-Aigner A.R."/>
            <person name="Javad Rahimi M."/>
            <person name="Salim K.A."/>
            <person name="Chan C.M."/>
            <person name="Lim L.B.L."/>
            <person name="Cai F."/>
            <person name="Druzhinina I.S."/>
            <person name="U'Ren J.M."/>
            <person name="Derntl C."/>
        </authorList>
    </citation>
    <scope>NUCLEOTIDE SEQUENCE</scope>
    <source>
        <strain evidence="3">TUCIM 5799</strain>
    </source>
</reference>
<evidence type="ECO:0000313" key="4">
    <source>
        <dbReference type="Proteomes" id="UP000829685"/>
    </source>
</evidence>
<dbReference type="SUPFAM" id="SSF51735">
    <property type="entry name" value="NAD(P)-binding Rossmann-fold domains"/>
    <property type="match status" value="1"/>
</dbReference>
<keyword evidence="2" id="KW-0560">Oxidoreductase</keyword>
<gene>
    <name evidence="3" type="ORF">JX265_003731</name>
</gene>
<dbReference type="EMBL" id="JAFIMR010000006">
    <property type="protein sequence ID" value="KAI1877723.1"/>
    <property type="molecule type" value="Genomic_DNA"/>
</dbReference>
<dbReference type="Gene3D" id="3.40.50.720">
    <property type="entry name" value="NAD(P)-binding Rossmann-like Domain"/>
    <property type="match status" value="1"/>
</dbReference>
<dbReference type="Proteomes" id="UP000829685">
    <property type="component" value="Unassembled WGS sequence"/>
</dbReference>